<dbReference type="Proteomes" id="UP000308600">
    <property type="component" value="Unassembled WGS sequence"/>
</dbReference>
<sequence length="663" mass="73487">MRVKYLVDAVPISSIRTVWERITFSRLTLAYFLFTLLHFVLQLAFQAKAFTINVAAANFLSSIVAQGDSLNNSVPFLDGDQLRLCSWVPSNLNTDVDSCRVVWDGSKGSNTLQGGLSQASSNTSVAFDVSQSYSGSSVGPAALATPSTTSIAGSIAKARPTQTVTVFIQPTPTHTNSATIKRVDEEQEDDNNEDELDKRGASSNSFTPVFSTFVENGQVNVNITGLGYKNVPATLDSKCLWSLSYPTNILYNTKREDIVFILFQFWVLGMSVVALLNESIPHIIAALVTHILATAWGAFQIHNTAIFRANFNRVITQGACSGVPFLTNYWQARAKAEIPSVALNAFALVISAWLTWRLMKLFGWQTFKRVGASIKINRIYKLVLTLSIFIQLTLFFIVVTVSLWLDQLLNSGIGDMVDFLKLYKASSIATLALSLPWFISGWSGVRRELRAPMFVFLFLSILYLGGWSVMFFSVTFRWTFVTWRFFSVMASSSVFLTTSCFILGVICRFNFGKGLIRYLNAQEPLPGDDFVPYTGTGSDVEKVAFPSNEKPIPTFSAAFGSGDEVPPPSQMFSSTTRMGPRFFNQVASPFDKRASYSSQESGHLTPPPAALSRTPSIESNYSNVTVTRMDSQRSEQSIPSYYTYNRSEGTSPVHQQPKRWVIE</sequence>
<reference evidence="1 2" key="1">
    <citation type="journal article" date="2019" name="Nat. Ecol. Evol.">
        <title>Megaphylogeny resolves global patterns of mushroom evolution.</title>
        <authorList>
            <person name="Varga T."/>
            <person name="Krizsan K."/>
            <person name="Foldi C."/>
            <person name="Dima B."/>
            <person name="Sanchez-Garcia M."/>
            <person name="Sanchez-Ramirez S."/>
            <person name="Szollosi G.J."/>
            <person name="Szarkandi J.G."/>
            <person name="Papp V."/>
            <person name="Albert L."/>
            <person name="Andreopoulos W."/>
            <person name="Angelini C."/>
            <person name="Antonin V."/>
            <person name="Barry K.W."/>
            <person name="Bougher N.L."/>
            <person name="Buchanan P."/>
            <person name="Buyck B."/>
            <person name="Bense V."/>
            <person name="Catcheside P."/>
            <person name="Chovatia M."/>
            <person name="Cooper J."/>
            <person name="Damon W."/>
            <person name="Desjardin D."/>
            <person name="Finy P."/>
            <person name="Geml J."/>
            <person name="Haridas S."/>
            <person name="Hughes K."/>
            <person name="Justo A."/>
            <person name="Karasinski D."/>
            <person name="Kautmanova I."/>
            <person name="Kiss B."/>
            <person name="Kocsube S."/>
            <person name="Kotiranta H."/>
            <person name="LaButti K.M."/>
            <person name="Lechner B.E."/>
            <person name="Liimatainen K."/>
            <person name="Lipzen A."/>
            <person name="Lukacs Z."/>
            <person name="Mihaltcheva S."/>
            <person name="Morgado L.N."/>
            <person name="Niskanen T."/>
            <person name="Noordeloos M.E."/>
            <person name="Ohm R.A."/>
            <person name="Ortiz-Santana B."/>
            <person name="Ovrebo C."/>
            <person name="Racz N."/>
            <person name="Riley R."/>
            <person name="Savchenko A."/>
            <person name="Shiryaev A."/>
            <person name="Soop K."/>
            <person name="Spirin V."/>
            <person name="Szebenyi C."/>
            <person name="Tomsovsky M."/>
            <person name="Tulloss R.E."/>
            <person name="Uehling J."/>
            <person name="Grigoriev I.V."/>
            <person name="Vagvolgyi C."/>
            <person name="Papp T."/>
            <person name="Martin F.M."/>
            <person name="Miettinen O."/>
            <person name="Hibbett D.S."/>
            <person name="Nagy L.G."/>
        </authorList>
    </citation>
    <scope>NUCLEOTIDE SEQUENCE [LARGE SCALE GENOMIC DNA]</scope>
    <source>
        <strain evidence="1 2">NL-1719</strain>
    </source>
</reference>
<name>A0ACD3BFW9_9AGAR</name>
<dbReference type="EMBL" id="ML208259">
    <property type="protein sequence ID" value="TFK76775.1"/>
    <property type="molecule type" value="Genomic_DNA"/>
</dbReference>
<organism evidence="1 2">
    <name type="scientific">Pluteus cervinus</name>
    <dbReference type="NCBI Taxonomy" id="181527"/>
    <lineage>
        <taxon>Eukaryota</taxon>
        <taxon>Fungi</taxon>
        <taxon>Dikarya</taxon>
        <taxon>Basidiomycota</taxon>
        <taxon>Agaricomycotina</taxon>
        <taxon>Agaricomycetes</taxon>
        <taxon>Agaricomycetidae</taxon>
        <taxon>Agaricales</taxon>
        <taxon>Pluteineae</taxon>
        <taxon>Pluteaceae</taxon>
        <taxon>Pluteus</taxon>
    </lineage>
</organism>
<evidence type="ECO:0000313" key="1">
    <source>
        <dbReference type="EMBL" id="TFK76775.1"/>
    </source>
</evidence>
<accession>A0ACD3BFW9</accession>
<gene>
    <name evidence="1" type="ORF">BDN72DRAFT_806882</name>
</gene>
<protein>
    <submittedName>
        <fullName evidence="1">Uncharacterized protein</fullName>
    </submittedName>
</protein>
<keyword evidence="2" id="KW-1185">Reference proteome</keyword>
<evidence type="ECO:0000313" key="2">
    <source>
        <dbReference type="Proteomes" id="UP000308600"/>
    </source>
</evidence>
<proteinExistence type="predicted"/>